<dbReference type="Gene3D" id="1.10.2000.10">
    <property type="entry name" value="Frizzled cysteine-rich domain"/>
    <property type="match status" value="1"/>
</dbReference>
<sequence>MRATCVPYNGTVCKGNVPGDIYIPFDKDMNYMEKKASKLQYSFALATYDTGCIANQQALVCGTHFPLCYKQTVGTKVFLLPSLMNQSLCESDVCETMYAINSMVRKELQYECNVERYHELVYSNGTVFFNGYLMFPIDYTTFLTFESKA</sequence>
<accession>A0A0A9X482</accession>
<gene>
    <name evidence="1" type="primary">fz</name>
    <name evidence="1" type="ORF">CM83_102072</name>
</gene>
<dbReference type="SUPFAM" id="SSF63501">
    <property type="entry name" value="Frizzled cysteine-rich domain"/>
    <property type="match status" value="1"/>
</dbReference>
<protein>
    <submittedName>
        <fullName evidence="1">Frizzled</fullName>
    </submittedName>
</protein>
<dbReference type="EMBL" id="GBHO01028805">
    <property type="protein sequence ID" value="JAG14799.1"/>
    <property type="molecule type" value="Transcribed_RNA"/>
</dbReference>
<organism evidence="1">
    <name type="scientific">Lygus hesperus</name>
    <name type="common">Western plant bug</name>
    <dbReference type="NCBI Taxonomy" id="30085"/>
    <lineage>
        <taxon>Eukaryota</taxon>
        <taxon>Metazoa</taxon>
        <taxon>Ecdysozoa</taxon>
        <taxon>Arthropoda</taxon>
        <taxon>Hexapoda</taxon>
        <taxon>Insecta</taxon>
        <taxon>Pterygota</taxon>
        <taxon>Neoptera</taxon>
        <taxon>Paraneoptera</taxon>
        <taxon>Hemiptera</taxon>
        <taxon>Heteroptera</taxon>
        <taxon>Panheteroptera</taxon>
        <taxon>Cimicomorpha</taxon>
        <taxon>Miridae</taxon>
        <taxon>Mirini</taxon>
        <taxon>Lygus</taxon>
    </lineage>
</organism>
<proteinExistence type="predicted"/>
<dbReference type="InterPro" id="IPR036790">
    <property type="entry name" value="Frizzled_dom_sf"/>
</dbReference>
<name>A0A0A9X482_LYGHE</name>
<reference evidence="1" key="2">
    <citation type="submission" date="2014-07" db="EMBL/GenBank/DDBJ databases">
        <authorList>
            <person name="Hull J."/>
        </authorList>
    </citation>
    <scope>NUCLEOTIDE SEQUENCE</scope>
</reference>
<evidence type="ECO:0000313" key="1">
    <source>
        <dbReference type="EMBL" id="JAG14799.1"/>
    </source>
</evidence>
<reference evidence="1" key="1">
    <citation type="journal article" date="2014" name="PLoS ONE">
        <title>Transcriptome-Based Identification of ABC Transporters in the Western Tarnished Plant Bug Lygus hesperus.</title>
        <authorList>
            <person name="Hull J.J."/>
            <person name="Chaney K."/>
            <person name="Geib S.M."/>
            <person name="Fabrick J.A."/>
            <person name="Brent C.S."/>
            <person name="Walsh D."/>
            <person name="Lavine L.C."/>
        </authorList>
    </citation>
    <scope>NUCLEOTIDE SEQUENCE</scope>
</reference>
<dbReference type="AlphaFoldDB" id="A0A0A9X482"/>